<dbReference type="InterPro" id="IPR045304">
    <property type="entry name" value="LbH_SAT"/>
</dbReference>
<dbReference type="EMBL" id="CP047588">
    <property type="protein sequence ID" value="QIE01814.1"/>
    <property type="molecule type" value="Genomic_DNA"/>
</dbReference>
<evidence type="ECO:0000256" key="3">
    <source>
        <dbReference type="ARBA" id="ARBA00013266"/>
    </source>
</evidence>
<keyword evidence="8" id="KW-0198">Cysteine biosynthesis</keyword>
<dbReference type="GO" id="GO:0009001">
    <property type="term" value="F:serine O-acetyltransferase activity"/>
    <property type="evidence" value="ECO:0007669"/>
    <property type="project" value="UniProtKB-EC"/>
</dbReference>
<dbReference type="PROSITE" id="PS00101">
    <property type="entry name" value="HEXAPEP_TRANSFERASES"/>
    <property type="match status" value="1"/>
</dbReference>
<dbReference type="FunFam" id="2.160.10.10:FF:000002">
    <property type="entry name" value="Serine acetyltransferase"/>
    <property type="match status" value="1"/>
</dbReference>
<evidence type="ECO:0000256" key="10">
    <source>
        <dbReference type="ARBA" id="ARBA00049486"/>
    </source>
</evidence>
<evidence type="ECO:0000256" key="7">
    <source>
        <dbReference type="ARBA" id="ARBA00022737"/>
    </source>
</evidence>
<dbReference type="InterPro" id="IPR005881">
    <property type="entry name" value="Ser_O-AcTrfase"/>
</dbReference>
<dbReference type="PANTHER" id="PTHR42811">
    <property type="entry name" value="SERINE ACETYLTRANSFERASE"/>
    <property type="match status" value="1"/>
</dbReference>
<dbReference type="Proteomes" id="UP000502958">
    <property type="component" value="Chromosome"/>
</dbReference>
<keyword evidence="9 12" id="KW-0012">Acyltransferase</keyword>
<evidence type="ECO:0000313" key="12">
    <source>
        <dbReference type="EMBL" id="QIE01814.1"/>
    </source>
</evidence>
<dbReference type="NCBIfam" id="NF041874">
    <property type="entry name" value="EPS_EpsC"/>
    <property type="match status" value="1"/>
</dbReference>
<evidence type="ECO:0000256" key="5">
    <source>
        <dbReference type="ARBA" id="ARBA00022605"/>
    </source>
</evidence>
<dbReference type="InterPro" id="IPR042122">
    <property type="entry name" value="Ser_AcTrfase_N_sf"/>
</dbReference>
<comment type="catalytic activity">
    <reaction evidence="10">
        <text>L-serine + acetyl-CoA = O-acetyl-L-serine + CoA</text>
        <dbReference type="Rhea" id="RHEA:24560"/>
        <dbReference type="ChEBI" id="CHEBI:33384"/>
        <dbReference type="ChEBI" id="CHEBI:57287"/>
        <dbReference type="ChEBI" id="CHEBI:57288"/>
        <dbReference type="ChEBI" id="CHEBI:58340"/>
        <dbReference type="EC" id="2.3.1.30"/>
    </reaction>
</comment>
<dbReference type="SMART" id="SM00971">
    <property type="entry name" value="SATase_N"/>
    <property type="match status" value="1"/>
</dbReference>
<dbReference type="GO" id="GO:0005737">
    <property type="term" value="C:cytoplasm"/>
    <property type="evidence" value="ECO:0007669"/>
    <property type="project" value="InterPro"/>
</dbReference>
<organism evidence="12 13">
    <name type="scientific">Buchnera aphidicola subsp. Uroleucon sonchi</name>
    <dbReference type="NCBI Taxonomy" id="118118"/>
    <lineage>
        <taxon>Bacteria</taxon>
        <taxon>Pseudomonadati</taxon>
        <taxon>Pseudomonadota</taxon>
        <taxon>Gammaproteobacteria</taxon>
        <taxon>Enterobacterales</taxon>
        <taxon>Erwiniaceae</taxon>
        <taxon>Buchnera</taxon>
    </lineage>
</organism>
<dbReference type="Pfam" id="PF00132">
    <property type="entry name" value="Hexapep"/>
    <property type="match status" value="1"/>
</dbReference>
<proteinExistence type="inferred from homology"/>
<dbReference type="InterPro" id="IPR018357">
    <property type="entry name" value="Hexapep_transf_CS"/>
</dbReference>
<evidence type="ECO:0000259" key="11">
    <source>
        <dbReference type="SMART" id="SM00971"/>
    </source>
</evidence>
<comment type="similarity">
    <text evidence="2">Belongs to the transferase hexapeptide repeat family.</text>
</comment>
<evidence type="ECO:0000313" key="13">
    <source>
        <dbReference type="Proteomes" id="UP000502958"/>
    </source>
</evidence>
<evidence type="ECO:0000256" key="4">
    <source>
        <dbReference type="ARBA" id="ARBA00018522"/>
    </source>
</evidence>
<gene>
    <name evidence="12" type="primary">cysE</name>
    <name evidence="12" type="ORF">GUU85_00250</name>
</gene>
<protein>
    <recommendedName>
        <fullName evidence="4">Serine acetyltransferase</fullName>
        <ecNumber evidence="3">2.3.1.30</ecNumber>
    </recommendedName>
</protein>
<dbReference type="Gene3D" id="1.10.3130.10">
    <property type="entry name" value="serine acetyltransferase, domain 1"/>
    <property type="match status" value="1"/>
</dbReference>
<dbReference type="NCBIfam" id="TIGR01172">
    <property type="entry name" value="cysE"/>
    <property type="match status" value="1"/>
</dbReference>
<keyword evidence="7" id="KW-0677">Repeat</keyword>
<dbReference type="RefSeq" id="WP_163118893.1">
    <property type="nucleotide sequence ID" value="NZ_CP047588.1"/>
</dbReference>
<feature type="domain" description="Serine acetyltransferase N-terminal" evidence="11">
    <location>
        <begin position="9"/>
        <end position="113"/>
    </location>
</feature>
<comment type="pathway">
    <text evidence="1">Amino-acid biosynthesis; L-cysteine biosynthesis; L-cysteine from L-serine: step 1/2.</text>
</comment>
<dbReference type="Pfam" id="PF06426">
    <property type="entry name" value="SATase_N"/>
    <property type="match status" value="1"/>
</dbReference>
<name>A0A6C1FA18_BUCUN</name>
<evidence type="ECO:0000256" key="9">
    <source>
        <dbReference type="ARBA" id="ARBA00023315"/>
    </source>
</evidence>
<evidence type="ECO:0000256" key="1">
    <source>
        <dbReference type="ARBA" id="ARBA00004876"/>
    </source>
</evidence>
<dbReference type="InterPro" id="IPR001451">
    <property type="entry name" value="Hexapep"/>
</dbReference>
<dbReference type="InterPro" id="IPR010493">
    <property type="entry name" value="Ser_AcTrfase_N"/>
</dbReference>
<keyword evidence="6 12" id="KW-0808">Transferase</keyword>
<evidence type="ECO:0000256" key="8">
    <source>
        <dbReference type="ARBA" id="ARBA00023192"/>
    </source>
</evidence>
<dbReference type="Gene3D" id="2.160.10.10">
    <property type="entry name" value="Hexapeptide repeat proteins"/>
    <property type="match status" value="1"/>
</dbReference>
<evidence type="ECO:0000256" key="6">
    <source>
        <dbReference type="ARBA" id="ARBA00022679"/>
    </source>
</evidence>
<dbReference type="CDD" id="cd03354">
    <property type="entry name" value="LbH_SAT"/>
    <property type="match status" value="1"/>
</dbReference>
<evidence type="ECO:0000256" key="2">
    <source>
        <dbReference type="ARBA" id="ARBA00007274"/>
    </source>
</evidence>
<dbReference type="InterPro" id="IPR053376">
    <property type="entry name" value="Serine_acetyltransferase"/>
</dbReference>
<dbReference type="GO" id="GO:0006535">
    <property type="term" value="P:cysteine biosynthetic process from serine"/>
    <property type="evidence" value="ECO:0007669"/>
    <property type="project" value="InterPro"/>
</dbReference>
<dbReference type="UniPathway" id="UPA00136">
    <property type="reaction ID" value="UER00199"/>
</dbReference>
<sequence length="274" mass="30809">MYFLKISKIWRKILDKTDLLLKKEPILSNFYYSTILQHNSLSSSLSYILAKQLSTSMIPDKTLQDIFNHVYDDHDYMLKYIVRDIEAIVERDPAANNYLTPLLYFKGFHALEAYRISHYLWNINKKSLSQYLQNRISLKFSVDIHPAAYIGSGVMLDHAHGIVIGENVSIDDDVSIFHSVTLGGTGKDLGKNRHPTIRKGVIIGAGAKILGNIEIGLKAKIGAGSVVLKNVPSYVTVVGIPAKIVNDIDNTKQFFLDQKNNLSYLNTFQYGDGI</sequence>
<dbReference type="SUPFAM" id="SSF51161">
    <property type="entry name" value="Trimeric LpxA-like enzymes"/>
    <property type="match status" value="1"/>
</dbReference>
<accession>A0A6C1FA18</accession>
<keyword evidence="5" id="KW-0028">Amino-acid biosynthesis</keyword>
<reference evidence="12 13" key="1">
    <citation type="submission" date="2020-01" db="EMBL/GenBank/DDBJ databases">
        <title>Complete genome of Buchnera aphidicola isolated from Chaitophorus populeti.</title>
        <authorList>
            <person name="Park J."/>
            <person name="Xi H."/>
        </authorList>
    </citation>
    <scope>NUCLEOTIDE SEQUENCE [LARGE SCALE GENOMIC DNA]</scope>
    <source>
        <strain evidence="12 13">UsonBac</strain>
    </source>
</reference>
<dbReference type="EC" id="2.3.1.30" evidence="3"/>
<dbReference type="InterPro" id="IPR011004">
    <property type="entry name" value="Trimer_LpxA-like_sf"/>
</dbReference>
<dbReference type="AlphaFoldDB" id="A0A6C1FA18"/>